<dbReference type="InterPro" id="IPR052967">
    <property type="entry name" value="Stress_Response_Assoc"/>
</dbReference>
<comment type="caution">
    <text evidence="3">The sequence shown here is derived from an EMBL/GenBank/DDBJ whole genome shotgun (WGS) entry which is preliminary data.</text>
</comment>
<dbReference type="PANTHER" id="PTHR38463:SF1">
    <property type="entry name" value="STRESS RESPONSE PROTEIN YSNF"/>
    <property type="match status" value="1"/>
</dbReference>
<organism evidence="3 4">
    <name type="scientific">Roseomonas indoligenes</name>
    <dbReference type="NCBI Taxonomy" id="2820811"/>
    <lineage>
        <taxon>Bacteria</taxon>
        <taxon>Pseudomonadati</taxon>
        <taxon>Pseudomonadota</taxon>
        <taxon>Alphaproteobacteria</taxon>
        <taxon>Acetobacterales</taxon>
        <taxon>Roseomonadaceae</taxon>
        <taxon>Roseomonas</taxon>
    </lineage>
</organism>
<reference evidence="3" key="1">
    <citation type="submission" date="2021-03" db="EMBL/GenBank/DDBJ databases">
        <authorList>
            <person name="So Y."/>
        </authorList>
    </citation>
    <scope>NUCLEOTIDE SEQUENCE</scope>
    <source>
        <strain evidence="3">SG15</strain>
    </source>
</reference>
<evidence type="ECO:0000256" key="1">
    <source>
        <dbReference type="SAM" id="MobiDB-lite"/>
    </source>
</evidence>
<proteinExistence type="predicted"/>
<accession>A0A940S7K7</accession>
<name>A0A940S7K7_9PROT</name>
<dbReference type="Pfam" id="PF09557">
    <property type="entry name" value="DUF2382"/>
    <property type="match status" value="1"/>
</dbReference>
<keyword evidence="4" id="KW-1185">Reference proteome</keyword>
<sequence>MTRTITGLFDTRAEADAVVEHLRQHDGVNPGKISVHGAATTATGAGAAEDRGFWASLRDLFIPDEDRYAYSEGIRRGGYVVTAELDDALVDHALDIFEQHGAVDLDAREAEWRASGWNGYEADDSAGTGVPMNTSAAVGAATMGGTSTPAVAGTPLPVAGGTTAGGVGTSSTAMGAGAAGMGSTAMGTDAAGMGAMGANGTREERIPVVEEQLRVAKREMNSGRVRVRSYIVETPVNESVTLRDEHVQVERRPVDLPLSAADDAFRERTIEAVEHSEEAVVSKEARVKEELVIRKQVEERTQNISDTVRHTEVEVEDDRKAGTTAAGTTTTGTGRTPGV</sequence>
<evidence type="ECO:0000313" key="3">
    <source>
        <dbReference type="EMBL" id="MBP0493183.1"/>
    </source>
</evidence>
<dbReference type="InterPro" id="IPR019060">
    <property type="entry name" value="DUF2382"/>
</dbReference>
<evidence type="ECO:0000313" key="4">
    <source>
        <dbReference type="Proteomes" id="UP000677537"/>
    </source>
</evidence>
<feature type="compositionally biased region" description="Basic and acidic residues" evidence="1">
    <location>
        <begin position="312"/>
        <end position="321"/>
    </location>
</feature>
<evidence type="ECO:0000259" key="2">
    <source>
        <dbReference type="Pfam" id="PF09557"/>
    </source>
</evidence>
<dbReference type="Proteomes" id="UP000677537">
    <property type="component" value="Unassembled WGS sequence"/>
</dbReference>
<dbReference type="PANTHER" id="PTHR38463">
    <property type="entry name" value="STRESS RESPONSE PROTEIN YSNF"/>
    <property type="match status" value="1"/>
</dbReference>
<gene>
    <name evidence="3" type="ORF">J5Y10_10395</name>
</gene>
<protein>
    <submittedName>
        <fullName evidence="3">YsnF/AvaK domain-containing protein</fullName>
    </submittedName>
</protein>
<feature type="compositionally biased region" description="Low complexity" evidence="1">
    <location>
        <begin position="322"/>
        <end position="339"/>
    </location>
</feature>
<dbReference type="AlphaFoldDB" id="A0A940S7K7"/>
<dbReference type="EMBL" id="JAGIZA010000005">
    <property type="protein sequence ID" value="MBP0493183.1"/>
    <property type="molecule type" value="Genomic_DNA"/>
</dbReference>
<feature type="domain" description="DUF2382" evidence="2">
    <location>
        <begin position="206"/>
        <end position="315"/>
    </location>
</feature>
<dbReference type="RefSeq" id="WP_209373301.1">
    <property type="nucleotide sequence ID" value="NZ_JAGIZA010000005.1"/>
</dbReference>
<feature type="region of interest" description="Disordered" evidence="1">
    <location>
        <begin position="312"/>
        <end position="339"/>
    </location>
</feature>